<comment type="subcellular location">
    <subcellularLocation>
        <location evidence="8">Cytoplasm</location>
    </subcellularLocation>
</comment>
<keyword evidence="11" id="KW-1185">Reference proteome</keyword>
<feature type="binding site" evidence="8">
    <location>
        <begin position="8"/>
        <end position="10"/>
    </location>
    <ligand>
        <name>GTP</name>
        <dbReference type="ChEBI" id="CHEBI:37565"/>
    </ligand>
</feature>
<keyword evidence="3 8" id="KW-0479">Metal-binding</keyword>
<dbReference type="OrthoDB" id="28434at2157"/>
<proteinExistence type="inferred from homology"/>
<evidence type="ECO:0000256" key="8">
    <source>
        <dbReference type="HAMAP-Rule" id="MF_00316"/>
    </source>
</evidence>
<comment type="function">
    <text evidence="8">Transfers a GMP moiety from GTP to Mo-molybdopterin (Mo-MPT) cofactor (Moco or molybdenum cofactor) to form Mo-molybdopterin guanine dinucleotide (Mo-MGD) cofactor.</text>
</comment>
<dbReference type="HAMAP" id="MF_00316">
    <property type="entry name" value="MobA"/>
    <property type="match status" value="1"/>
</dbReference>
<protein>
    <recommendedName>
        <fullName evidence="8">Probable molybdenum cofactor guanylyltransferase</fullName>
        <shortName evidence="8">MoCo guanylyltransferase</shortName>
        <ecNumber evidence="8">2.7.7.77</ecNumber>
    </recommendedName>
    <alternativeName>
        <fullName evidence="8">GTP:molybdopterin guanylyltransferase</fullName>
    </alternativeName>
    <alternativeName>
        <fullName evidence="8">Mo-MPT guanylyltransferase</fullName>
    </alternativeName>
    <alternativeName>
        <fullName evidence="8">Molybdopterin guanylyltransferase</fullName>
    </alternativeName>
    <alternativeName>
        <fullName evidence="8">Molybdopterin-guanine dinucleotide synthase</fullName>
        <shortName evidence="8">MGD synthase</shortName>
    </alternativeName>
</protein>
<evidence type="ECO:0000313" key="10">
    <source>
        <dbReference type="EMBL" id="SFM58865.1"/>
    </source>
</evidence>
<reference evidence="11" key="1">
    <citation type="submission" date="2016-10" db="EMBL/GenBank/DDBJ databases">
        <authorList>
            <person name="Varghese N."/>
            <person name="Submissions S."/>
        </authorList>
    </citation>
    <scope>NUCLEOTIDE SEQUENCE [LARGE SCALE GENOMIC DNA]</scope>
    <source>
        <strain evidence="11">Mob M</strain>
    </source>
</reference>
<dbReference type="PANTHER" id="PTHR19136:SF81">
    <property type="entry name" value="MOLYBDENUM COFACTOR GUANYLYLTRANSFERASE"/>
    <property type="match status" value="1"/>
</dbReference>
<gene>
    <name evidence="8" type="primary">mobA</name>
    <name evidence="10" type="ORF">SAMN04488696_1741</name>
</gene>
<dbReference type="InterPro" id="IPR013482">
    <property type="entry name" value="Molybde_CF_guanTrfase"/>
</dbReference>
<comment type="similarity">
    <text evidence="8">Belongs to the MobA family.</text>
</comment>
<feature type="binding site" evidence="8">
    <location>
        <position position="100"/>
    </location>
    <ligand>
        <name>GTP</name>
        <dbReference type="ChEBI" id="CHEBI:37565"/>
    </ligand>
</feature>
<keyword evidence="7 8" id="KW-0501">Molybdenum cofactor biosynthesis</keyword>
<dbReference type="Pfam" id="PF12804">
    <property type="entry name" value="NTP_transf_3"/>
    <property type="match status" value="1"/>
</dbReference>
<evidence type="ECO:0000256" key="1">
    <source>
        <dbReference type="ARBA" id="ARBA00022490"/>
    </source>
</evidence>
<accession>A0A1I4S326</accession>
<dbReference type="Proteomes" id="UP000198535">
    <property type="component" value="Unassembled WGS sequence"/>
</dbReference>
<evidence type="ECO:0000256" key="7">
    <source>
        <dbReference type="ARBA" id="ARBA00023150"/>
    </source>
</evidence>
<dbReference type="EMBL" id="FOUJ01000003">
    <property type="protein sequence ID" value="SFM58865.1"/>
    <property type="molecule type" value="Genomic_DNA"/>
</dbReference>
<dbReference type="GO" id="GO:0046872">
    <property type="term" value="F:metal ion binding"/>
    <property type="evidence" value="ECO:0007669"/>
    <property type="project" value="UniProtKB-KW"/>
</dbReference>
<dbReference type="InterPro" id="IPR025877">
    <property type="entry name" value="MobA-like_NTP_Trfase"/>
</dbReference>
<dbReference type="GO" id="GO:0061603">
    <property type="term" value="F:molybdenum cofactor guanylyltransferase activity"/>
    <property type="evidence" value="ECO:0007669"/>
    <property type="project" value="UniProtKB-EC"/>
</dbReference>
<comment type="cofactor">
    <cofactor evidence="8">
        <name>Mg(2+)</name>
        <dbReference type="ChEBI" id="CHEBI:18420"/>
    </cofactor>
</comment>
<dbReference type="SUPFAM" id="SSF53448">
    <property type="entry name" value="Nucleotide-diphospho-sugar transferases"/>
    <property type="match status" value="1"/>
</dbReference>
<dbReference type="CDD" id="cd02503">
    <property type="entry name" value="MobA"/>
    <property type="match status" value="1"/>
</dbReference>
<feature type="binding site" evidence="8">
    <location>
        <position position="100"/>
    </location>
    <ligand>
        <name>Mg(2+)</name>
        <dbReference type="ChEBI" id="CHEBI:18420"/>
    </ligand>
</feature>
<evidence type="ECO:0000256" key="3">
    <source>
        <dbReference type="ARBA" id="ARBA00022723"/>
    </source>
</evidence>
<dbReference type="PANTHER" id="PTHR19136">
    <property type="entry name" value="MOLYBDENUM COFACTOR GUANYLYLTRANSFERASE"/>
    <property type="match status" value="1"/>
</dbReference>
<sequence length="206" mass="22994">MKRSSLLLAGGLGTRLNGREKALMMYQESTLLERSLEVLDDVSDEVIVSLRDEDQLQQFSEYLDDRKIVTDTIRNAGPLAGMLAGFERASGEYVFTVACDMPFLNGELIDVMFGMIGEHDALIPISEYGMKEPLHAIYRRDVMLKAIELSLAEGNRSILAPVSSLDNVLYLDSEAIRSIDKDLKSFVNINTPSDVVNMDSWHSDDL</sequence>
<dbReference type="GO" id="GO:0005737">
    <property type="term" value="C:cytoplasm"/>
    <property type="evidence" value="ECO:0007669"/>
    <property type="project" value="UniProtKB-SubCell"/>
</dbReference>
<evidence type="ECO:0000256" key="4">
    <source>
        <dbReference type="ARBA" id="ARBA00022741"/>
    </source>
</evidence>
<dbReference type="Gene3D" id="3.90.550.10">
    <property type="entry name" value="Spore Coat Polysaccharide Biosynthesis Protein SpsA, Chain A"/>
    <property type="match status" value="1"/>
</dbReference>
<feature type="domain" description="MobA-like NTP transferase" evidence="9">
    <location>
        <begin position="6"/>
        <end position="160"/>
    </location>
</feature>
<keyword evidence="1 8" id="KW-0963">Cytoplasm</keyword>
<keyword evidence="2 8" id="KW-0808">Transferase</keyword>
<keyword evidence="10" id="KW-0548">Nucleotidyltransferase</keyword>
<feature type="binding site" evidence="8">
    <location>
        <position position="21"/>
    </location>
    <ligand>
        <name>GTP</name>
        <dbReference type="ChEBI" id="CHEBI:37565"/>
    </ligand>
</feature>
<feature type="binding site" evidence="8">
    <location>
        <position position="71"/>
    </location>
    <ligand>
        <name>GTP</name>
        <dbReference type="ChEBI" id="CHEBI:37565"/>
    </ligand>
</feature>
<dbReference type="GO" id="GO:0005525">
    <property type="term" value="F:GTP binding"/>
    <property type="evidence" value="ECO:0007669"/>
    <property type="project" value="UniProtKB-UniRule"/>
</dbReference>
<dbReference type="EC" id="2.7.7.77" evidence="8"/>
<dbReference type="AlphaFoldDB" id="A0A1I4S326"/>
<name>A0A1I4S326_9EURY</name>
<comment type="caution">
    <text evidence="8">Lacks conserved residue(s) required for the propagation of feature annotation.</text>
</comment>
<dbReference type="GO" id="GO:0006777">
    <property type="term" value="P:Mo-molybdopterin cofactor biosynthetic process"/>
    <property type="evidence" value="ECO:0007669"/>
    <property type="project" value="UniProtKB-KW"/>
</dbReference>
<dbReference type="RefSeq" id="WP_091936067.1">
    <property type="nucleotide sequence ID" value="NZ_FOUJ01000003.1"/>
</dbReference>
<keyword evidence="4 8" id="KW-0547">Nucleotide-binding</keyword>
<keyword evidence="6 8" id="KW-0342">GTP-binding</keyword>
<organism evidence="10 11">
    <name type="scientific">Methanolobus profundi</name>
    <dbReference type="NCBI Taxonomy" id="487685"/>
    <lineage>
        <taxon>Archaea</taxon>
        <taxon>Methanobacteriati</taxon>
        <taxon>Methanobacteriota</taxon>
        <taxon>Stenosarchaea group</taxon>
        <taxon>Methanomicrobia</taxon>
        <taxon>Methanosarcinales</taxon>
        <taxon>Methanosarcinaceae</taxon>
        <taxon>Methanolobus</taxon>
    </lineage>
</organism>
<dbReference type="STRING" id="487685.SAMN04488696_1741"/>
<evidence type="ECO:0000259" key="9">
    <source>
        <dbReference type="Pfam" id="PF12804"/>
    </source>
</evidence>
<evidence type="ECO:0000256" key="5">
    <source>
        <dbReference type="ARBA" id="ARBA00022842"/>
    </source>
</evidence>
<evidence type="ECO:0000256" key="2">
    <source>
        <dbReference type="ARBA" id="ARBA00022679"/>
    </source>
</evidence>
<dbReference type="InterPro" id="IPR029044">
    <property type="entry name" value="Nucleotide-diphossugar_trans"/>
</dbReference>
<comment type="catalytic activity">
    <reaction evidence="8">
        <text>Mo-molybdopterin + GTP + H(+) = Mo-molybdopterin guanine dinucleotide + diphosphate</text>
        <dbReference type="Rhea" id="RHEA:34243"/>
        <dbReference type="ChEBI" id="CHEBI:15378"/>
        <dbReference type="ChEBI" id="CHEBI:33019"/>
        <dbReference type="ChEBI" id="CHEBI:37565"/>
        <dbReference type="ChEBI" id="CHEBI:71302"/>
        <dbReference type="ChEBI" id="CHEBI:71310"/>
        <dbReference type="EC" id="2.7.7.77"/>
    </reaction>
</comment>
<comment type="domain">
    <text evidence="8">The N-terminal domain determines nucleotide recognition and specific binding, while the C-terminal domain determines the specific binding to the target protein.</text>
</comment>
<evidence type="ECO:0000256" key="6">
    <source>
        <dbReference type="ARBA" id="ARBA00023134"/>
    </source>
</evidence>
<keyword evidence="5 8" id="KW-0460">Magnesium</keyword>
<evidence type="ECO:0000313" key="11">
    <source>
        <dbReference type="Proteomes" id="UP000198535"/>
    </source>
</evidence>